<dbReference type="RefSeq" id="WP_087490641.1">
    <property type="nucleotide sequence ID" value="NZ_CP015580.1"/>
</dbReference>
<dbReference type="GO" id="GO:0003677">
    <property type="term" value="F:DNA binding"/>
    <property type="evidence" value="ECO:0007669"/>
    <property type="project" value="InterPro"/>
</dbReference>
<reference evidence="4 5" key="1">
    <citation type="submission" date="2016-05" db="EMBL/GenBank/DDBJ databases">
        <title>Complete genome sequence of two 2,5-diketo-D-glunonic acid producing strain Tatumella citrea.</title>
        <authorList>
            <person name="Duan C."/>
            <person name="Yang J."/>
            <person name="Yang S."/>
        </authorList>
    </citation>
    <scope>NUCLEOTIDE SEQUENCE [LARGE SCALE GENOMIC DNA]</scope>
    <source>
        <strain evidence="3 4">ATCC 39140</strain>
        <strain evidence="2 5">DSM 13699</strain>
        <plasmid evidence="5">Plasmid unnamed</plasmid>
        <plasmid evidence="2 4">unnamed</plasmid>
    </source>
</reference>
<keyword evidence="2" id="KW-0614">Plasmid</keyword>
<gene>
    <name evidence="2" type="ORF">A7K98_21015</name>
    <name evidence="3" type="ORF">A7K99_21000</name>
</gene>
<dbReference type="EMBL" id="CP015580">
    <property type="protein sequence ID" value="ARU96352.1"/>
    <property type="molecule type" value="Genomic_DNA"/>
</dbReference>
<dbReference type="GO" id="GO:0015074">
    <property type="term" value="P:DNA integration"/>
    <property type="evidence" value="ECO:0007669"/>
    <property type="project" value="InterPro"/>
</dbReference>
<keyword evidence="4" id="KW-1185">Reference proteome</keyword>
<dbReference type="Proteomes" id="UP000195814">
    <property type="component" value="Plasmid unnamed"/>
</dbReference>
<evidence type="ECO:0000313" key="3">
    <source>
        <dbReference type="EMBL" id="ARV00386.1"/>
    </source>
</evidence>
<evidence type="ECO:0000313" key="4">
    <source>
        <dbReference type="Proteomes" id="UP000195729"/>
    </source>
</evidence>
<evidence type="ECO:0000256" key="1">
    <source>
        <dbReference type="ARBA" id="ARBA00023172"/>
    </source>
</evidence>
<dbReference type="EMBL" id="CP015582">
    <property type="protein sequence ID" value="ARV00386.1"/>
    <property type="molecule type" value="Genomic_DNA"/>
</dbReference>
<accession>A0A1Y0LQU5</accession>
<dbReference type="OrthoDB" id="7068981at2"/>
<evidence type="ECO:0000313" key="2">
    <source>
        <dbReference type="EMBL" id="ARU96352.1"/>
    </source>
</evidence>
<dbReference type="SUPFAM" id="SSF56349">
    <property type="entry name" value="DNA breaking-rejoining enzymes"/>
    <property type="match status" value="1"/>
</dbReference>
<protein>
    <recommendedName>
        <fullName evidence="6">Tyr recombinase domain-containing protein</fullName>
    </recommendedName>
</protein>
<organism evidence="2 5">
    <name type="scientific">Tatumella citrea</name>
    <name type="common">Pantoea citrea</name>
    <dbReference type="NCBI Taxonomy" id="53336"/>
    <lineage>
        <taxon>Bacteria</taxon>
        <taxon>Pseudomonadati</taxon>
        <taxon>Pseudomonadota</taxon>
        <taxon>Gammaproteobacteria</taxon>
        <taxon>Enterobacterales</taxon>
        <taxon>Erwiniaceae</taxon>
        <taxon>Tatumella</taxon>
    </lineage>
</organism>
<sequence length="375" mass="43269">MDFKSRKLTLNEKKDLEKIYAESELKAKKLGTQPGVVLEMTMKEMMKNINLDVNEETAGQYRKLFKNKVEHSKSDDLVTGLLECGTRNSFDKTRSAFRFCICERIQQLRKEADNARRVKDFDTMKAKTKEAFELSFVFDKDFLSENRIQWNDISHNKKDSASKRKTMKEADTMDDIFKRLKNNKSTYDRYAGFLSICSITGCRPAEVLKGIEIVRNRYEDGISFKILGAKVGNDRGQSERTLHFDLSKYHDNEQMNYILSQLKDNKFFYKPDGKLYNSLRQYLYIQHRTFSLYTLRHRVASDLKASGADDFTIAAFLGHRVTQSQEFYGYARSSKGGIAVTGVECSDVVKANKSQFAVSRTPSQISTSLKSHFKK</sequence>
<geneLocation type="plasmid" evidence="4 5">
    <name>unnamed</name>
</geneLocation>
<dbReference type="InterPro" id="IPR011010">
    <property type="entry name" value="DNA_brk_join_enz"/>
</dbReference>
<dbReference type="Gene3D" id="1.10.443.10">
    <property type="entry name" value="Intergrase catalytic core"/>
    <property type="match status" value="1"/>
</dbReference>
<keyword evidence="1" id="KW-0233">DNA recombination</keyword>
<evidence type="ECO:0008006" key="6">
    <source>
        <dbReference type="Google" id="ProtNLM"/>
    </source>
</evidence>
<dbReference type="CDD" id="cd00397">
    <property type="entry name" value="DNA_BRE_C"/>
    <property type="match status" value="1"/>
</dbReference>
<dbReference type="AlphaFoldDB" id="A0A1Y0LQU5"/>
<dbReference type="KEGG" id="tci:A7K98_21015"/>
<proteinExistence type="predicted"/>
<dbReference type="InterPro" id="IPR013762">
    <property type="entry name" value="Integrase-like_cat_sf"/>
</dbReference>
<name>A0A1Y0LQU5_TATCI</name>
<evidence type="ECO:0000313" key="5">
    <source>
        <dbReference type="Proteomes" id="UP000195814"/>
    </source>
</evidence>
<dbReference type="GO" id="GO:0006310">
    <property type="term" value="P:DNA recombination"/>
    <property type="evidence" value="ECO:0007669"/>
    <property type="project" value="UniProtKB-KW"/>
</dbReference>
<dbReference type="Proteomes" id="UP000195729">
    <property type="component" value="Plasmid unnamed"/>
</dbReference>